<dbReference type="SUPFAM" id="SSF159894">
    <property type="entry name" value="YgaC/TfoX-N like"/>
    <property type="match status" value="1"/>
</dbReference>
<gene>
    <name evidence="3" type="ORF">HNQ58_001330</name>
</gene>
<feature type="domain" description="TfoX N-terminal" evidence="2">
    <location>
        <begin position="32"/>
        <end position="76"/>
    </location>
</feature>
<name>A0A7W7XZR0_9GAMM</name>
<dbReference type="InterPro" id="IPR007076">
    <property type="entry name" value="TfoX_N"/>
</dbReference>
<dbReference type="Proteomes" id="UP000519004">
    <property type="component" value="Unassembled WGS sequence"/>
</dbReference>
<sequence length="128" mass="13812">MPTTSMPRRLPGELAGGRRVARDEGFVSWCVELLAPLGAMHAKRMFGGHGLCPDGLFVAIIANEVLYLKAGAETAPGHRGFKHPVQPVPAGQRPVQRPTRPAGNQERGQNHWLHHDGGLEPLTPGYIA</sequence>
<feature type="region of interest" description="Disordered" evidence="1">
    <location>
        <begin position="78"/>
        <end position="128"/>
    </location>
</feature>
<evidence type="ECO:0000313" key="4">
    <source>
        <dbReference type="Proteomes" id="UP000519004"/>
    </source>
</evidence>
<dbReference type="RefSeq" id="WP_221301186.1">
    <property type="nucleotide sequence ID" value="NZ_JACHHX010000007.1"/>
</dbReference>
<dbReference type="EMBL" id="JACHHX010000007">
    <property type="protein sequence ID" value="MBB5015432.1"/>
    <property type="molecule type" value="Genomic_DNA"/>
</dbReference>
<dbReference type="Pfam" id="PF04993">
    <property type="entry name" value="TfoX_N"/>
    <property type="match status" value="1"/>
</dbReference>
<dbReference type="Gene3D" id="3.30.1460.30">
    <property type="entry name" value="YgaC/TfoX-N like chaperone"/>
    <property type="match status" value="1"/>
</dbReference>
<evidence type="ECO:0000313" key="3">
    <source>
        <dbReference type="EMBL" id="MBB5015432.1"/>
    </source>
</evidence>
<proteinExistence type="predicted"/>
<comment type="caution">
    <text evidence="3">The sequence shown here is derived from an EMBL/GenBank/DDBJ whole genome shotgun (WGS) entry which is preliminary data.</text>
</comment>
<keyword evidence="4" id="KW-1185">Reference proteome</keyword>
<reference evidence="3 4" key="1">
    <citation type="submission" date="2020-08" db="EMBL/GenBank/DDBJ databases">
        <title>Genomic Encyclopedia of Type Strains, Phase IV (KMG-IV): sequencing the most valuable type-strain genomes for metagenomic binning, comparative biology and taxonomic classification.</title>
        <authorList>
            <person name="Goeker M."/>
        </authorList>
    </citation>
    <scope>NUCLEOTIDE SEQUENCE [LARGE SCALE GENOMIC DNA]</scope>
    <source>
        <strain evidence="3 4">DSM 25897</strain>
    </source>
</reference>
<accession>A0A7W7XZR0</accession>
<evidence type="ECO:0000256" key="1">
    <source>
        <dbReference type="SAM" id="MobiDB-lite"/>
    </source>
</evidence>
<evidence type="ECO:0000259" key="2">
    <source>
        <dbReference type="Pfam" id="PF04993"/>
    </source>
</evidence>
<dbReference type="AlphaFoldDB" id="A0A7W7XZR0"/>
<organism evidence="3 4">
    <name type="scientific">Rehaibacterium terrae</name>
    <dbReference type="NCBI Taxonomy" id="1341696"/>
    <lineage>
        <taxon>Bacteria</taxon>
        <taxon>Pseudomonadati</taxon>
        <taxon>Pseudomonadota</taxon>
        <taxon>Gammaproteobacteria</taxon>
        <taxon>Lysobacterales</taxon>
        <taxon>Lysobacteraceae</taxon>
        <taxon>Rehaibacterium</taxon>
    </lineage>
</organism>
<protein>
    <recommendedName>
        <fullName evidence="2">TfoX N-terminal domain-containing protein</fullName>
    </recommendedName>
</protein>